<dbReference type="InterPro" id="IPR057952">
    <property type="entry name" value="Rv2743c-like"/>
</dbReference>
<keyword evidence="1" id="KW-0472">Membrane</keyword>
<reference evidence="2 3" key="1">
    <citation type="submission" date="2024-10" db="EMBL/GenBank/DDBJ databases">
        <title>The Natural Products Discovery Center: Release of the First 8490 Sequenced Strains for Exploring Actinobacteria Biosynthetic Diversity.</title>
        <authorList>
            <person name="Kalkreuter E."/>
            <person name="Kautsar S.A."/>
            <person name="Yang D."/>
            <person name="Bader C.D."/>
            <person name="Teijaro C.N."/>
            <person name="Fluegel L."/>
            <person name="Davis C.M."/>
            <person name="Simpson J.R."/>
            <person name="Lauterbach L."/>
            <person name="Steele A.D."/>
            <person name="Gui C."/>
            <person name="Meng S."/>
            <person name="Li G."/>
            <person name="Viehrig K."/>
            <person name="Ye F."/>
            <person name="Su P."/>
            <person name="Kiefer A.F."/>
            <person name="Nichols A."/>
            <person name="Cepeda A.J."/>
            <person name="Yan W."/>
            <person name="Fan B."/>
            <person name="Jiang Y."/>
            <person name="Adhikari A."/>
            <person name="Zheng C.-J."/>
            <person name="Schuster L."/>
            <person name="Cowan T.M."/>
            <person name="Smanski M.J."/>
            <person name="Chevrette M.G."/>
            <person name="De Carvalho L.P.S."/>
            <person name="Shen B."/>
        </authorList>
    </citation>
    <scope>NUCLEOTIDE SEQUENCE [LARGE SCALE GENOMIC DNA]</scope>
    <source>
        <strain evidence="2 3">NPDC000087</strain>
    </source>
</reference>
<keyword evidence="1" id="KW-0812">Transmembrane</keyword>
<comment type="caution">
    <text evidence="2">The sequence shown here is derived from an EMBL/GenBank/DDBJ whole genome shotgun (WGS) entry which is preliminary data.</text>
</comment>
<keyword evidence="3" id="KW-1185">Reference proteome</keyword>
<evidence type="ECO:0000256" key="1">
    <source>
        <dbReference type="SAM" id="Phobius"/>
    </source>
</evidence>
<protein>
    <submittedName>
        <fullName evidence="2">Uncharacterized protein</fullName>
    </submittedName>
</protein>
<keyword evidence="1" id="KW-1133">Transmembrane helix</keyword>
<evidence type="ECO:0000313" key="3">
    <source>
        <dbReference type="Proteomes" id="UP001602245"/>
    </source>
</evidence>
<evidence type="ECO:0000313" key="2">
    <source>
        <dbReference type="EMBL" id="MFF5293307.1"/>
    </source>
</evidence>
<gene>
    <name evidence="2" type="ORF">ACFY35_28065</name>
</gene>
<feature type="transmembrane region" description="Helical" evidence="1">
    <location>
        <begin position="21"/>
        <end position="40"/>
    </location>
</feature>
<dbReference type="NCBIfam" id="NF047839">
    <property type="entry name" value="PspM_Rv2743c"/>
    <property type="match status" value="1"/>
</dbReference>
<organism evidence="2 3">
    <name type="scientific">Paractinoplanes globisporus</name>
    <dbReference type="NCBI Taxonomy" id="113565"/>
    <lineage>
        <taxon>Bacteria</taxon>
        <taxon>Bacillati</taxon>
        <taxon>Actinomycetota</taxon>
        <taxon>Actinomycetes</taxon>
        <taxon>Micromonosporales</taxon>
        <taxon>Micromonosporaceae</taxon>
        <taxon>Paractinoplanes</taxon>
    </lineage>
</organism>
<name>A0ABW6WJ43_9ACTN</name>
<dbReference type="RefSeq" id="WP_026206967.1">
    <property type="nucleotide sequence ID" value="NZ_JBIAZU010000005.1"/>
</dbReference>
<dbReference type="EMBL" id="JBIAZU010000005">
    <property type="protein sequence ID" value="MFF5293307.1"/>
    <property type="molecule type" value="Genomic_DNA"/>
</dbReference>
<dbReference type="Pfam" id="PF25587">
    <property type="entry name" value="Rv2743c"/>
    <property type="match status" value="1"/>
</dbReference>
<dbReference type="Proteomes" id="UP001602245">
    <property type="component" value="Unassembled WGS sequence"/>
</dbReference>
<sequence length="262" mass="27873">MDERTRYFRRLSRLRNSARRWSVLGGGLVAATAVLTPYSGIGIADAIWAGAAGSSVALAWWRWSDHRALAAVPAPPAPDPALAGQRLTAAIERFPAGRTVLNEVRRQKNRYALRGSAITQAWDRLDRASATLAALSGRLTGPGEAAVLEAAVAEQWLRDLGQRVASVERALPLSPPGERRSALEQSHASLAEQFTEGVTAYERLVAAAASYVAEDGHPMADSKHPALSSLVDATDRLRGLAEGLAELKRPPAFPAGSAGTSR</sequence>
<accession>A0ABW6WJ43</accession>
<proteinExistence type="predicted"/>